<name>A0A9X2HJ44_9MICC</name>
<feature type="transmembrane region" description="Helical" evidence="1">
    <location>
        <begin position="20"/>
        <end position="45"/>
    </location>
</feature>
<keyword evidence="1" id="KW-1133">Transmembrane helix</keyword>
<gene>
    <name evidence="2" type="ORF">NBM05_07335</name>
</gene>
<keyword evidence="1" id="KW-0472">Membrane</keyword>
<reference evidence="2" key="1">
    <citation type="submission" date="2022-06" db="EMBL/GenBank/DDBJ databases">
        <title>Rothia sp. isolated from sandalwood seedling.</title>
        <authorList>
            <person name="Tuikhar N."/>
            <person name="Kirdat K."/>
            <person name="Thorat V."/>
            <person name="Swetha P."/>
            <person name="Padma S."/>
            <person name="Sundararaj R."/>
            <person name="Yadav A."/>
        </authorList>
    </citation>
    <scope>NUCLEOTIDE SEQUENCE</scope>
    <source>
        <strain evidence="2">AR01</strain>
    </source>
</reference>
<proteinExistence type="predicted"/>
<dbReference type="RefSeq" id="WP_254166205.1">
    <property type="nucleotide sequence ID" value="NZ_JANAFB010000014.1"/>
</dbReference>
<keyword evidence="1" id="KW-0812">Transmembrane</keyword>
<keyword evidence="3" id="KW-1185">Reference proteome</keyword>
<evidence type="ECO:0000313" key="3">
    <source>
        <dbReference type="Proteomes" id="UP001139502"/>
    </source>
</evidence>
<organism evidence="2 3">
    <name type="scientific">Rothia santali</name>
    <dbReference type="NCBI Taxonomy" id="2949643"/>
    <lineage>
        <taxon>Bacteria</taxon>
        <taxon>Bacillati</taxon>
        <taxon>Actinomycetota</taxon>
        <taxon>Actinomycetes</taxon>
        <taxon>Micrococcales</taxon>
        <taxon>Micrococcaceae</taxon>
        <taxon>Rothia</taxon>
    </lineage>
</organism>
<sequence>MILAAAGRDSSLELPELTSWVGMMLGACFLAIVLGLVIVCVGVAFSKQGKKLFGVHWDPLDIAKAGAGAVILGSVSGAVLWGSQLYAPAKMTEPERVTPAYETVNDCEPVSLKTADDLEKTKAVIGESRFEEQNDVHFDFDGDGNILSGDVAKNYNVELHFKPQKGGDECSEELDPCYQVKVNYKTKGDFLGMERDEDAWWEANGYDAATCGPPKKF</sequence>
<dbReference type="EMBL" id="JANAFB010000014">
    <property type="protein sequence ID" value="MCP3425823.1"/>
    <property type="molecule type" value="Genomic_DNA"/>
</dbReference>
<protein>
    <submittedName>
        <fullName evidence="2">Uncharacterized protein</fullName>
    </submittedName>
</protein>
<comment type="caution">
    <text evidence="2">The sequence shown here is derived from an EMBL/GenBank/DDBJ whole genome shotgun (WGS) entry which is preliminary data.</text>
</comment>
<dbReference type="Proteomes" id="UP001139502">
    <property type="component" value="Unassembled WGS sequence"/>
</dbReference>
<evidence type="ECO:0000313" key="2">
    <source>
        <dbReference type="EMBL" id="MCP3425823.1"/>
    </source>
</evidence>
<accession>A0A9X2HJ44</accession>
<dbReference type="AlphaFoldDB" id="A0A9X2HJ44"/>
<evidence type="ECO:0000256" key="1">
    <source>
        <dbReference type="SAM" id="Phobius"/>
    </source>
</evidence>